<keyword evidence="7" id="KW-0770">Synapse</keyword>
<evidence type="ECO:0000256" key="3">
    <source>
        <dbReference type="ARBA" id="ARBA00022475"/>
    </source>
</evidence>
<keyword evidence="19" id="KW-1185">Reference proteome</keyword>
<reference evidence="19" key="1">
    <citation type="submission" date="2021-01" db="EMBL/GenBank/DDBJ databases">
        <title>Caligus Genome Assembly.</title>
        <authorList>
            <person name="Gallardo-Escarate C."/>
        </authorList>
    </citation>
    <scope>NUCLEOTIDE SEQUENCE [LARGE SCALE GENOMIC DNA]</scope>
</reference>
<dbReference type="InterPro" id="IPR038050">
    <property type="entry name" value="Neuro_actylchol_rec"/>
</dbReference>
<evidence type="ECO:0000256" key="13">
    <source>
        <dbReference type="ARBA" id="ARBA00023257"/>
    </source>
</evidence>
<evidence type="ECO:0000256" key="15">
    <source>
        <dbReference type="ARBA" id="ARBA00023303"/>
    </source>
</evidence>
<keyword evidence="10" id="KW-1015">Disulfide bond</keyword>
<sequence>DYSSCERHSNDDEDLNPALEKAMNALKFVAQHVKNEDNFESFSDDWKYVAMVLDRILLWVFTVACVF</sequence>
<dbReference type="OrthoDB" id="5975154at2759"/>
<evidence type="ECO:0000256" key="12">
    <source>
        <dbReference type="ARBA" id="ARBA00023180"/>
    </source>
</evidence>
<proteinExistence type="inferred from homology"/>
<evidence type="ECO:0000313" key="18">
    <source>
        <dbReference type="EMBL" id="QQP40019.1"/>
    </source>
</evidence>
<evidence type="ECO:0000256" key="8">
    <source>
        <dbReference type="ARBA" id="ARBA00023065"/>
    </source>
</evidence>
<comment type="similarity">
    <text evidence="1">Belongs to the ligand-gated ion channel (TC 1.A.9) family. Acetylcholine receptor (TC 1.A.9.1) subfamily.</text>
</comment>
<dbReference type="InterPro" id="IPR006029">
    <property type="entry name" value="Neurotrans-gated_channel_TM"/>
</dbReference>
<dbReference type="Gene3D" id="1.20.58.390">
    <property type="entry name" value="Neurotransmitter-gated ion-channel transmembrane domain"/>
    <property type="match status" value="1"/>
</dbReference>
<dbReference type="Pfam" id="PF02932">
    <property type="entry name" value="Neur_chan_memb"/>
    <property type="match status" value="1"/>
</dbReference>
<evidence type="ECO:0000256" key="16">
    <source>
        <dbReference type="ARBA" id="ARBA00034104"/>
    </source>
</evidence>
<evidence type="ECO:0000256" key="9">
    <source>
        <dbReference type="ARBA" id="ARBA00023136"/>
    </source>
</evidence>
<evidence type="ECO:0000313" key="19">
    <source>
        <dbReference type="Proteomes" id="UP000595437"/>
    </source>
</evidence>
<gene>
    <name evidence="18" type="ORF">FKW44_013918</name>
</gene>
<dbReference type="EMBL" id="CP045898">
    <property type="protein sequence ID" value="QQP40019.1"/>
    <property type="molecule type" value="Genomic_DNA"/>
</dbReference>
<dbReference type="GO" id="GO:0007271">
    <property type="term" value="P:synaptic transmission, cholinergic"/>
    <property type="evidence" value="ECO:0007669"/>
    <property type="project" value="UniProtKB-ARBA"/>
</dbReference>
<evidence type="ECO:0000256" key="4">
    <source>
        <dbReference type="ARBA" id="ARBA00022692"/>
    </source>
</evidence>
<comment type="subcellular location">
    <subcellularLocation>
        <location evidence="16">Postsynaptic cell membrane</location>
        <topology evidence="16">Multi-pass membrane protein</topology>
    </subcellularLocation>
</comment>
<name>A0A7T8GY57_CALRO</name>
<keyword evidence="15" id="KW-0407">Ion channel</keyword>
<feature type="non-terminal residue" evidence="18">
    <location>
        <position position="1"/>
    </location>
</feature>
<keyword evidence="5" id="KW-0732">Signal</keyword>
<keyword evidence="8" id="KW-0406">Ion transport</keyword>
<keyword evidence="3" id="KW-1003">Cell membrane</keyword>
<dbReference type="Proteomes" id="UP000595437">
    <property type="component" value="Chromosome 9"/>
</dbReference>
<keyword evidence="13" id="KW-0628">Postsynaptic cell membrane</keyword>
<keyword evidence="11 18" id="KW-0675">Receptor</keyword>
<keyword evidence="12" id="KW-0325">Glycoprotein</keyword>
<evidence type="ECO:0000256" key="6">
    <source>
        <dbReference type="ARBA" id="ARBA00022989"/>
    </source>
</evidence>
<dbReference type="GO" id="GO:0045211">
    <property type="term" value="C:postsynaptic membrane"/>
    <property type="evidence" value="ECO:0007669"/>
    <property type="project" value="UniProtKB-SubCell"/>
</dbReference>
<dbReference type="AlphaFoldDB" id="A0A7T8GY57"/>
<evidence type="ECO:0000259" key="17">
    <source>
        <dbReference type="Pfam" id="PF02932"/>
    </source>
</evidence>
<evidence type="ECO:0000256" key="14">
    <source>
        <dbReference type="ARBA" id="ARBA00023286"/>
    </source>
</evidence>
<feature type="domain" description="Neurotransmitter-gated ion-channel transmembrane" evidence="17">
    <location>
        <begin position="7"/>
        <end position="67"/>
    </location>
</feature>
<keyword evidence="2" id="KW-0813">Transport</keyword>
<keyword evidence="9" id="KW-0472">Membrane</keyword>
<dbReference type="GO" id="GO:0098655">
    <property type="term" value="P:monoatomic cation transmembrane transport"/>
    <property type="evidence" value="ECO:0007669"/>
    <property type="project" value="UniProtKB-ARBA"/>
</dbReference>
<dbReference type="InterPro" id="IPR036719">
    <property type="entry name" value="Neuro-gated_channel_TM_sf"/>
</dbReference>
<evidence type="ECO:0000256" key="5">
    <source>
        <dbReference type="ARBA" id="ARBA00022729"/>
    </source>
</evidence>
<keyword evidence="4" id="KW-0812">Transmembrane</keyword>
<evidence type="ECO:0000256" key="7">
    <source>
        <dbReference type="ARBA" id="ARBA00023018"/>
    </source>
</evidence>
<evidence type="ECO:0000256" key="10">
    <source>
        <dbReference type="ARBA" id="ARBA00023157"/>
    </source>
</evidence>
<evidence type="ECO:0000256" key="2">
    <source>
        <dbReference type="ARBA" id="ARBA00022448"/>
    </source>
</evidence>
<dbReference type="SUPFAM" id="SSF90112">
    <property type="entry name" value="Neurotransmitter-gated ion-channel transmembrane pore"/>
    <property type="match status" value="1"/>
</dbReference>
<feature type="non-terminal residue" evidence="18">
    <location>
        <position position="67"/>
    </location>
</feature>
<evidence type="ECO:0000256" key="1">
    <source>
        <dbReference type="ARBA" id="ARBA00009237"/>
    </source>
</evidence>
<accession>A0A7T8GY57</accession>
<protein>
    <submittedName>
        <fullName evidence="18">Nicotinic acetylcholine receptor alpha 1 subunit</fullName>
    </submittedName>
</protein>
<keyword evidence="14" id="KW-1071">Ligand-gated ion channel</keyword>
<dbReference type="FunFam" id="1.20.58.390:FF:000022">
    <property type="entry name" value="Nicotinic acetylcholine receptor subunit alpha4"/>
    <property type="match status" value="1"/>
</dbReference>
<keyword evidence="6" id="KW-1133">Transmembrane helix</keyword>
<organism evidence="18 19">
    <name type="scientific">Caligus rogercresseyi</name>
    <name type="common">Sea louse</name>
    <dbReference type="NCBI Taxonomy" id="217165"/>
    <lineage>
        <taxon>Eukaryota</taxon>
        <taxon>Metazoa</taxon>
        <taxon>Ecdysozoa</taxon>
        <taxon>Arthropoda</taxon>
        <taxon>Crustacea</taxon>
        <taxon>Multicrustacea</taxon>
        <taxon>Hexanauplia</taxon>
        <taxon>Copepoda</taxon>
        <taxon>Siphonostomatoida</taxon>
        <taxon>Caligidae</taxon>
        <taxon>Caligus</taxon>
    </lineage>
</organism>
<evidence type="ECO:0000256" key="11">
    <source>
        <dbReference type="ARBA" id="ARBA00023170"/>
    </source>
</evidence>